<evidence type="ECO:0000256" key="2">
    <source>
        <dbReference type="ARBA" id="ARBA00022676"/>
    </source>
</evidence>
<keyword evidence="2" id="KW-0328">Glycosyltransferase</keyword>
<dbReference type="GO" id="GO:0016757">
    <property type="term" value="F:glycosyltransferase activity"/>
    <property type="evidence" value="ECO:0007669"/>
    <property type="project" value="UniProtKB-KW"/>
</dbReference>
<evidence type="ECO:0000256" key="3">
    <source>
        <dbReference type="ARBA" id="ARBA00022679"/>
    </source>
</evidence>
<dbReference type="CDD" id="cd00761">
    <property type="entry name" value="Glyco_tranf_GTA_type"/>
    <property type="match status" value="1"/>
</dbReference>
<evidence type="ECO:0000256" key="1">
    <source>
        <dbReference type="ARBA" id="ARBA00006739"/>
    </source>
</evidence>
<protein>
    <recommendedName>
        <fullName evidence="4">Glycosyltransferase 2-like domain-containing protein</fullName>
    </recommendedName>
</protein>
<dbReference type="SUPFAM" id="SSF53448">
    <property type="entry name" value="Nucleotide-diphospho-sugar transferases"/>
    <property type="match status" value="1"/>
</dbReference>
<dbReference type="EMBL" id="ATHL01000076">
    <property type="protein sequence ID" value="EQB15296.1"/>
    <property type="molecule type" value="Genomic_DNA"/>
</dbReference>
<dbReference type="Proteomes" id="UP000015527">
    <property type="component" value="Unassembled WGS sequence"/>
</dbReference>
<dbReference type="PANTHER" id="PTHR43685">
    <property type="entry name" value="GLYCOSYLTRANSFERASE"/>
    <property type="match status" value="1"/>
</dbReference>
<reference evidence="5 6" key="1">
    <citation type="journal article" date="2013" name="Genome Announc.">
        <title>Genome Sequence of Novosphingobium lindaniclasticum LE124T, Isolated from a Hexachlorocyclohexane Dumpsite.</title>
        <authorList>
            <person name="Saxena A."/>
            <person name="Nayyar N."/>
            <person name="Sangwan N."/>
            <person name="Kumari R."/>
            <person name="Khurana J.P."/>
            <person name="Lal R."/>
        </authorList>
    </citation>
    <scope>NUCLEOTIDE SEQUENCE [LARGE SCALE GENOMIC DNA]</scope>
    <source>
        <strain evidence="5 6">LE124</strain>
    </source>
</reference>
<dbReference type="PATRIC" id="fig|1096930.3.peg.2330"/>
<proteinExistence type="inferred from homology"/>
<dbReference type="InterPro" id="IPR029044">
    <property type="entry name" value="Nucleotide-diphossugar_trans"/>
</dbReference>
<evidence type="ECO:0000313" key="5">
    <source>
        <dbReference type="EMBL" id="EQB15296.1"/>
    </source>
</evidence>
<organism evidence="5 6">
    <name type="scientific">Novosphingobium lindaniclasticum LE124</name>
    <dbReference type="NCBI Taxonomy" id="1096930"/>
    <lineage>
        <taxon>Bacteria</taxon>
        <taxon>Pseudomonadati</taxon>
        <taxon>Pseudomonadota</taxon>
        <taxon>Alphaproteobacteria</taxon>
        <taxon>Sphingomonadales</taxon>
        <taxon>Sphingomonadaceae</taxon>
        <taxon>Novosphingobium</taxon>
    </lineage>
</organism>
<dbReference type="Pfam" id="PF00535">
    <property type="entry name" value="Glycos_transf_2"/>
    <property type="match status" value="1"/>
</dbReference>
<dbReference type="eggNOG" id="COG1216">
    <property type="taxonomic scope" value="Bacteria"/>
</dbReference>
<name>T0HG20_9SPHN</name>
<dbReference type="InterPro" id="IPR001173">
    <property type="entry name" value="Glyco_trans_2-like"/>
</dbReference>
<comment type="caution">
    <text evidence="5">The sequence shown here is derived from an EMBL/GenBank/DDBJ whole genome shotgun (WGS) entry which is preliminary data.</text>
</comment>
<dbReference type="Gene3D" id="3.90.550.10">
    <property type="entry name" value="Spore Coat Polysaccharide Biosynthesis Protein SpsA, Chain A"/>
    <property type="match status" value="1"/>
</dbReference>
<dbReference type="InterPro" id="IPR050834">
    <property type="entry name" value="Glycosyltransf_2"/>
</dbReference>
<comment type="similarity">
    <text evidence="1">Belongs to the glycosyltransferase 2 family.</text>
</comment>
<feature type="domain" description="Glycosyltransferase 2-like" evidence="4">
    <location>
        <begin position="2"/>
        <end position="98"/>
    </location>
</feature>
<keyword evidence="6" id="KW-1185">Reference proteome</keyword>
<sequence length="291" mass="32298">MRQTASAAEIIVVDDVSADEGPQIAGRYPGVQVLNRSKPGPGGYAARNLGIRSARSDHIAFLDADDEWAENHLETMGAMIRAAPRDTVLFGTGYDEVHPGGHRIVDVYRRSGGAQRSLAFPDFVRAWLDCGECPVWTSAIVARRSALLEAGLFPEERCRRGGDKDLWLRMAGQGKVQLNPVQTAVYFKDSQNMVTALAHDNVCHCMVETILAMQEQAPRSTRKLLVRLANRETFQYALRTAKSQRVRHASWKHFKPWHNPLQFAVLLGLSSPLCRPLARIGMSLKKLSARG</sequence>
<dbReference type="PANTHER" id="PTHR43685:SF5">
    <property type="entry name" value="GLYCOSYLTRANSFERASE EPSE-RELATED"/>
    <property type="match status" value="1"/>
</dbReference>
<gene>
    <name evidence="5" type="ORF">L284_11715</name>
</gene>
<dbReference type="AlphaFoldDB" id="T0HG20"/>
<keyword evidence="3" id="KW-0808">Transferase</keyword>
<accession>T0HG20</accession>
<evidence type="ECO:0000259" key="4">
    <source>
        <dbReference type="Pfam" id="PF00535"/>
    </source>
</evidence>
<evidence type="ECO:0000313" key="6">
    <source>
        <dbReference type="Proteomes" id="UP000015527"/>
    </source>
</evidence>